<dbReference type="Proteomes" id="UP000242502">
    <property type="component" value="Unassembled WGS sequence"/>
</dbReference>
<organism evidence="1 2">
    <name type="scientific">Candidatus Endobugula sertula</name>
    <name type="common">Bugula neritina bacterial symbiont</name>
    <dbReference type="NCBI Taxonomy" id="62101"/>
    <lineage>
        <taxon>Bacteria</taxon>
        <taxon>Pseudomonadati</taxon>
        <taxon>Pseudomonadota</taxon>
        <taxon>Gammaproteobacteria</taxon>
        <taxon>Cellvibrionales</taxon>
        <taxon>Cellvibrionaceae</taxon>
        <taxon>Candidatus Endobugula</taxon>
    </lineage>
</organism>
<dbReference type="SUPFAM" id="SSF48452">
    <property type="entry name" value="TPR-like"/>
    <property type="match status" value="1"/>
</dbReference>
<accession>A0A1D2QNT5</accession>
<dbReference type="AlphaFoldDB" id="A0A1D2QNT5"/>
<gene>
    <name evidence="1" type="ORF">AB835_09995</name>
</gene>
<dbReference type="InterPro" id="IPR011990">
    <property type="entry name" value="TPR-like_helical_dom_sf"/>
</dbReference>
<evidence type="ECO:0008006" key="3">
    <source>
        <dbReference type="Google" id="ProtNLM"/>
    </source>
</evidence>
<proteinExistence type="predicted"/>
<evidence type="ECO:0000313" key="1">
    <source>
        <dbReference type="EMBL" id="ODS23220.1"/>
    </source>
</evidence>
<comment type="caution">
    <text evidence="1">The sequence shown here is derived from an EMBL/GenBank/DDBJ whole genome shotgun (WGS) entry which is preliminary data.</text>
</comment>
<protein>
    <recommendedName>
        <fullName evidence="3">Tetratricopeptide repeat protein</fullName>
    </recommendedName>
</protein>
<dbReference type="EMBL" id="MDLC01000035">
    <property type="protein sequence ID" value="ODS23220.1"/>
    <property type="molecule type" value="Genomic_DNA"/>
</dbReference>
<sequence>MLSLVSSQNTPIDDNHLVDDYHQWEISNQHGCYFHQHKNFKHAVTHFKISISISKRIKENLPHLSHQKSGLEMLYISSHNLAACYNSEGQCTKATQTLEELHTCLMNISCHPNKIRALRLEALANLDKSLFSLCSQLAYMNRLNEIHEIIMQTECLADHVSNELLEHYK</sequence>
<reference evidence="1 2" key="1">
    <citation type="journal article" date="2016" name="Appl. Environ. Microbiol.">
        <title>Lack of Overt Genome Reduction in the Bryostatin-Producing Bryozoan Symbiont "Candidatus Endobugula sertula".</title>
        <authorList>
            <person name="Miller I.J."/>
            <person name="Vanee N."/>
            <person name="Fong S.S."/>
            <person name="Lim-Fong G.E."/>
            <person name="Kwan J.C."/>
        </authorList>
    </citation>
    <scope>NUCLEOTIDE SEQUENCE [LARGE SCALE GENOMIC DNA]</scope>
    <source>
        <strain evidence="1">AB1-4</strain>
    </source>
</reference>
<evidence type="ECO:0000313" key="2">
    <source>
        <dbReference type="Proteomes" id="UP000242502"/>
    </source>
</evidence>
<name>A0A1D2QNT5_9GAMM</name>